<reference evidence="3" key="1">
    <citation type="submission" date="2021-06" db="EMBL/GenBank/DDBJ databases">
        <authorList>
            <person name="Arsene-Ploetze F."/>
        </authorList>
    </citation>
    <scope>NUCLEOTIDE SEQUENCE</scope>
    <source>
        <strain evidence="3">SBRY1</strain>
    </source>
</reference>
<evidence type="ECO:0000313" key="4">
    <source>
        <dbReference type="Proteomes" id="UP001153328"/>
    </source>
</evidence>
<name>A0A9W4E8X6_9ACTN</name>
<dbReference type="Pfam" id="PF13360">
    <property type="entry name" value="PQQ_2"/>
    <property type="match status" value="1"/>
</dbReference>
<feature type="signal peptide" evidence="1">
    <location>
        <begin position="1"/>
        <end position="30"/>
    </location>
</feature>
<keyword evidence="4" id="KW-1185">Reference proteome</keyword>
<feature type="chain" id="PRO_5040933840" evidence="1">
    <location>
        <begin position="31"/>
        <end position="684"/>
    </location>
</feature>
<dbReference type="InterPro" id="IPR051344">
    <property type="entry name" value="Vgb"/>
</dbReference>
<dbReference type="SUPFAM" id="SSF50998">
    <property type="entry name" value="Quinoprotein alcohol dehydrogenase-like"/>
    <property type="match status" value="1"/>
</dbReference>
<evidence type="ECO:0000256" key="1">
    <source>
        <dbReference type="SAM" id="SignalP"/>
    </source>
</evidence>
<dbReference type="Proteomes" id="UP001153328">
    <property type="component" value="Unassembled WGS sequence"/>
</dbReference>
<evidence type="ECO:0000313" key="3">
    <source>
        <dbReference type="EMBL" id="CAG7623600.1"/>
    </source>
</evidence>
<dbReference type="InterPro" id="IPR015943">
    <property type="entry name" value="WD40/YVTN_repeat-like_dom_sf"/>
</dbReference>
<dbReference type="EMBL" id="CAJVAX010000008">
    <property type="protein sequence ID" value="CAG7623600.1"/>
    <property type="molecule type" value="Genomic_DNA"/>
</dbReference>
<dbReference type="InterPro" id="IPR002372">
    <property type="entry name" value="PQQ_rpt_dom"/>
</dbReference>
<comment type="caution">
    <text evidence="3">The sequence shown here is derived from an EMBL/GenBank/DDBJ whole genome shotgun (WGS) entry which is preliminary data.</text>
</comment>
<dbReference type="PANTHER" id="PTHR40274:SF3">
    <property type="entry name" value="VIRGINIAMYCIN B LYASE"/>
    <property type="match status" value="1"/>
</dbReference>
<accession>A0A9W4E8X6</accession>
<gene>
    <name evidence="3" type="ORF">SBRY_160058</name>
</gene>
<protein>
    <submittedName>
        <fullName evidence="3">PQQ-binding-like beta-propeller repeat protein</fullName>
    </submittedName>
</protein>
<dbReference type="SUPFAM" id="SSF63829">
    <property type="entry name" value="Calcium-dependent phosphotriesterase"/>
    <property type="match status" value="1"/>
</dbReference>
<evidence type="ECO:0000259" key="2">
    <source>
        <dbReference type="Pfam" id="PF13360"/>
    </source>
</evidence>
<dbReference type="RefSeq" id="WP_205045895.1">
    <property type="nucleotide sequence ID" value="NZ_CAJVAX010000008.1"/>
</dbReference>
<dbReference type="PROSITE" id="PS51318">
    <property type="entry name" value="TAT"/>
    <property type="match status" value="1"/>
</dbReference>
<feature type="domain" description="Pyrrolo-quinoline quinone repeat" evidence="2">
    <location>
        <begin position="476"/>
        <end position="681"/>
    </location>
</feature>
<sequence>MRHPRTTLLAVTAALLAALTAGGLPSAAAAAPPAGPAPVGPRSLGVPLEDTLLIGGTAGTMADGRHVMWSASSGTPAVLNAVDPTSGAPLLSVPLTGASGAYGVEQAADGTVYAGTYGDGKLFRLAPGATSAEDLGVPIPGETYVWGIVVAPDGTVYGGTSPGGKVFSWNPQTRAFHDFGAMAAGETYVKSIAYADGKVYAGAYASWKITELDPATGAKRQLPAPPGMTDPAGRVVNDLRAYGHFLYAREGTFPGPLRVYDLATGAWTDTVDGAAGLDVSPPGPDGRVWFFRQYAAGSAELVGYDPQTHAVQRTGLMSYGRIVNTRGIGWAPVDADGYPGDSIVALGWRGLMFRYNPTTGQSSTVRTSVAGQPTQILALASGPSGQVYAGGFLQGGLATVSTADGSAQYQRFSQIESLLPTPQGLLIGAYPDARVYRYDPAQPWYSSEYSDEAPSGTENPVKLLDLHSHVQSRLQGLATTAGRVVTGSTPSGDTLGGTLSVLDAKTGAVEKVLDNFVTDEGITSLTARDGVVYGTTTVAGGLSTTPTTQDRATVFAYDVVTGRKLWEVNPSASAASINAITFDARGRLWTVVDGDVLRLDPATGRTLHRLDTTAGSGGAAAAQLALGAGGTTLYALVGGQHVVAVDTNSGKWRPLLDQPALRMVYNAGRLVFADDAELVSWKVG</sequence>
<dbReference type="InterPro" id="IPR006311">
    <property type="entry name" value="TAT_signal"/>
</dbReference>
<proteinExistence type="predicted"/>
<keyword evidence="1" id="KW-0732">Signal</keyword>
<dbReference type="InterPro" id="IPR011047">
    <property type="entry name" value="Quinoprotein_ADH-like_sf"/>
</dbReference>
<organism evidence="3 4">
    <name type="scientific">Actinacidiphila bryophytorum</name>
    <dbReference type="NCBI Taxonomy" id="1436133"/>
    <lineage>
        <taxon>Bacteria</taxon>
        <taxon>Bacillati</taxon>
        <taxon>Actinomycetota</taxon>
        <taxon>Actinomycetes</taxon>
        <taxon>Kitasatosporales</taxon>
        <taxon>Streptomycetaceae</taxon>
        <taxon>Actinacidiphila</taxon>
    </lineage>
</organism>
<dbReference type="PANTHER" id="PTHR40274">
    <property type="entry name" value="VIRGINIAMYCIN B LYASE"/>
    <property type="match status" value="1"/>
</dbReference>
<dbReference type="AlphaFoldDB" id="A0A9W4E8X6"/>
<dbReference type="Gene3D" id="2.130.10.10">
    <property type="entry name" value="YVTN repeat-like/Quinoprotein amine dehydrogenase"/>
    <property type="match status" value="2"/>
</dbReference>